<dbReference type="InterPro" id="IPR041613">
    <property type="entry name" value="Pept_S41_N"/>
</dbReference>
<keyword evidence="1" id="KW-0812">Transmembrane</keyword>
<protein>
    <submittedName>
        <fullName evidence="3">C-terminal processing protease CtpA/Prc, contains a PDZ domain</fullName>
    </submittedName>
</protein>
<dbReference type="RefSeq" id="WP_090985103.1">
    <property type="nucleotide sequence ID" value="NZ_FOJM01000012.1"/>
</dbReference>
<dbReference type="SUPFAM" id="SSF52096">
    <property type="entry name" value="ClpP/crotonase"/>
    <property type="match status" value="1"/>
</dbReference>
<dbReference type="Gene3D" id="3.30.750.170">
    <property type="match status" value="1"/>
</dbReference>
<dbReference type="SUPFAM" id="SSF50156">
    <property type="entry name" value="PDZ domain-like"/>
    <property type="match status" value="1"/>
</dbReference>
<organism evidence="3 4">
    <name type="scientific">Pedobacter suwonensis</name>
    <dbReference type="NCBI Taxonomy" id="332999"/>
    <lineage>
        <taxon>Bacteria</taxon>
        <taxon>Pseudomonadati</taxon>
        <taxon>Bacteroidota</taxon>
        <taxon>Sphingobacteriia</taxon>
        <taxon>Sphingobacteriales</taxon>
        <taxon>Sphingobacteriaceae</taxon>
        <taxon>Pedobacter</taxon>
    </lineage>
</organism>
<dbReference type="InterPro" id="IPR041489">
    <property type="entry name" value="PDZ_6"/>
</dbReference>
<dbReference type="SMART" id="SM00245">
    <property type="entry name" value="TSPc"/>
    <property type="match status" value="1"/>
</dbReference>
<sequence length="469" mass="51584">MTTSITNLNKTTYQFIYIVILFLTILSGCKKSSQKPDYPIGSNEHINTWILDSLKRYYYWNDQLPAYPNLSLAPKDFFNSIRNSSDRFSYITIPNDPATAIPGNRNFGFDYTVVSDQNSSKAIGIIKVVLNDSPASRAGLKRGDYISKINGKTITVDNAQVLQTEILNSDHFSLGLAELKNNIWADTRTVQLNKSIILDQREISKVIESDGKKIGYLYFLDFNGGLASSLTAAFSNFRSESIAELILDLRYNAGGQVAEAAGLCAMIAKNVSFNKPFIIYKGNKNGGTKTESIGTAATFDGTLNFNAILQQNLGLSRVYILSTAATASASEVMINNLKPFIQVILIGEKTRGKDEASFRIFDNRSPKQVNWEIHPIVYKLFNAQGIGGYSTGIAPDIKVNEMDNLPLLQPGDTADPLVRAAIAAITGKAIKTSTVINNVLTSSFQPDRVLMDSRTLSAQQSIVISHQLR</sequence>
<keyword evidence="3" id="KW-0645">Protease</keyword>
<keyword evidence="1" id="KW-0472">Membrane</keyword>
<dbReference type="Pfam" id="PF18294">
    <property type="entry name" value="Pept_S41_N"/>
    <property type="match status" value="1"/>
</dbReference>
<dbReference type="InterPro" id="IPR036034">
    <property type="entry name" value="PDZ_sf"/>
</dbReference>
<dbReference type="PANTHER" id="PTHR32060:SF30">
    <property type="entry name" value="CARBOXY-TERMINAL PROCESSING PROTEASE CTPA"/>
    <property type="match status" value="1"/>
</dbReference>
<dbReference type="Pfam" id="PF03572">
    <property type="entry name" value="Peptidase_S41"/>
    <property type="match status" value="1"/>
</dbReference>
<dbReference type="GO" id="GO:0007165">
    <property type="term" value="P:signal transduction"/>
    <property type="evidence" value="ECO:0007669"/>
    <property type="project" value="TreeGrafter"/>
</dbReference>
<evidence type="ECO:0000313" key="3">
    <source>
        <dbReference type="EMBL" id="SFA53342.1"/>
    </source>
</evidence>
<keyword evidence="4" id="KW-1185">Reference proteome</keyword>
<feature type="transmembrane region" description="Helical" evidence="1">
    <location>
        <begin position="12"/>
        <end position="29"/>
    </location>
</feature>
<evidence type="ECO:0000313" key="4">
    <source>
        <dbReference type="Proteomes" id="UP000198836"/>
    </source>
</evidence>
<dbReference type="GO" id="GO:0030288">
    <property type="term" value="C:outer membrane-bounded periplasmic space"/>
    <property type="evidence" value="ECO:0007669"/>
    <property type="project" value="TreeGrafter"/>
</dbReference>
<dbReference type="InterPro" id="IPR001478">
    <property type="entry name" value="PDZ"/>
</dbReference>
<dbReference type="PROSITE" id="PS50106">
    <property type="entry name" value="PDZ"/>
    <property type="match status" value="1"/>
</dbReference>
<name>A0A1I0TNI0_9SPHI</name>
<dbReference type="OrthoDB" id="7168509at2"/>
<dbReference type="Gene3D" id="3.90.226.10">
    <property type="entry name" value="2-enoyl-CoA Hydratase, Chain A, domain 1"/>
    <property type="match status" value="1"/>
</dbReference>
<feature type="domain" description="PDZ" evidence="2">
    <location>
        <begin position="90"/>
        <end position="159"/>
    </location>
</feature>
<gene>
    <name evidence="3" type="ORF">SAMN04488511_11233</name>
</gene>
<proteinExistence type="predicted"/>
<accession>A0A1I0TNI0</accession>
<dbReference type="PANTHER" id="PTHR32060">
    <property type="entry name" value="TAIL-SPECIFIC PROTEASE"/>
    <property type="match status" value="1"/>
</dbReference>
<dbReference type="GO" id="GO:0004175">
    <property type="term" value="F:endopeptidase activity"/>
    <property type="evidence" value="ECO:0007669"/>
    <property type="project" value="TreeGrafter"/>
</dbReference>
<reference evidence="4" key="1">
    <citation type="submission" date="2016-10" db="EMBL/GenBank/DDBJ databases">
        <authorList>
            <person name="Varghese N."/>
            <person name="Submissions S."/>
        </authorList>
    </citation>
    <scope>NUCLEOTIDE SEQUENCE [LARGE SCALE GENOMIC DNA]</scope>
    <source>
        <strain evidence="4">DSM 18130</strain>
    </source>
</reference>
<dbReference type="Pfam" id="PF17820">
    <property type="entry name" value="PDZ_6"/>
    <property type="match status" value="1"/>
</dbReference>
<dbReference type="AlphaFoldDB" id="A0A1I0TNI0"/>
<keyword evidence="3" id="KW-0378">Hydrolase</keyword>
<dbReference type="STRING" id="332999.SAMN04488511_11233"/>
<dbReference type="Gene3D" id="2.30.42.10">
    <property type="match status" value="1"/>
</dbReference>
<dbReference type="EMBL" id="FOJM01000012">
    <property type="protein sequence ID" value="SFA53342.1"/>
    <property type="molecule type" value="Genomic_DNA"/>
</dbReference>
<dbReference type="GO" id="GO:0006508">
    <property type="term" value="P:proteolysis"/>
    <property type="evidence" value="ECO:0007669"/>
    <property type="project" value="UniProtKB-KW"/>
</dbReference>
<evidence type="ECO:0000259" key="2">
    <source>
        <dbReference type="PROSITE" id="PS50106"/>
    </source>
</evidence>
<keyword evidence="1" id="KW-1133">Transmembrane helix</keyword>
<dbReference type="Proteomes" id="UP000198836">
    <property type="component" value="Unassembled WGS sequence"/>
</dbReference>
<dbReference type="GO" id="GO:0008236">
    <property type="term" value="F:serine-type peptidase activity"/>
    <property type="evidence" value="ECO:0007669"/>
    <property type="project" value="InterPro"/>
</dbReference>
<dbReference type="InterPro" id="IPR005151">
    <property type="entry name" value="Tail-specific_protease"/>
</dbReference>
<dbReference type="CDD" id="cd07561">
    <property type="entry name" value="Peptidase_S41_CPP_like"/>
    <property type="match status" value="1"/>
</dbReference>
<dbReference type="InterPro" id="IPR029045">
    <property type="entry name" value="ClpP/crotonase-like_dom_sf"/>
</dbReference>
<evidence type="ECO:0000256" key="1">
    <source>
        <dbReference type="SAM" id="Phobius"/>
    </source>
</evidence>